<dbReference type="FunFam" id="1.10.238.260:FF:000001">
    <property type="entry name" value="2-isopropylmalate synthase"/>
    <property type="match status" value="1"/>
</dbReference>
<dbReference type="PROSITE" id="PS00816">
    <property type="entry name" value="AIPM_HOMOCIT_SYNTH_2"/>
    <property type="match status" value="1"/>
</dbReference>
<dbReference type="InterPro" id="IPR054691">
    <property type="entry name" value="LeuA/HCS_post-cat"/>
</dbReference>
<evidence type="ECO:0000256" key="7">
    <source>
        <dbReference type="ARBA" id="ARBA00047173"/>
    </source>
</evidence>
<dbReference type="Gramene" id="KFK27627">
    <property type="protein sequence ID" value="KFK27627"/>
    <property type="gene ID" value="AALP_AA8G407800"/>
</dbReference>
<dbReference type="Proteomes" id="UP000029120">
    <property type="component" value="Chromosome 8"/>
</dbReference>
<dbReference type="AlphaFoldDB" id="A0A087GCM5"/>
<gene>
    <name evidence="10" type="ordered locus">AALP_Aa8g407800</name>
</gene>
<evidence type="ECO:0000259" key="9">
    <source>
        <dbReference type="PROSITE" id="PS50991"/>
    </source>
</evidence>
<comment type="similarity">
    <text evidence="2 8">Belongs to the alpha-IPM synthase/homocitrate synthase family.</text>
</comment>
<dbReference type="Pfam" id="PF22617">
    <property type="entry name" value="HCS_D2"/>
    <property type="match status" value="1"/>
</dbReference>
<keyword evidence="6" id="KW-0809">Transit peptide</keyword>
<protein>
    <recommendedName>
        <fullName evidence="7">methylthioalkylmalate synthase</fullName>
        <ecNumber evidence="7">2.3.3.17</ecNumber>
    </recommendedName>
</protein>
<evidence type="ECO:0000256" key="4">
    <source>
        <dbReference type="ARBA" id="ARBA00022640"/>
    </source>
</evidence>
<evidence type="ECO:0000256" key="1">
    <source>
        <dbReference type="ARBA" id="ARBA00004229"/>
    </source>
</evidence>
<keyword evidence="3" id="KW-0150">Chloroplast</keyword>
<dbReference type="Gene3D" id="1.10.238.260">
    <property type="match status" value="1"/>
</dbReference>
<organism evidence="10 11">
    <name type="scientific">Arabis alpina</name>
    <name type="common">Alpine rock-cress</name>
    <dbReference type="NCBI Taxonomy" id="50452"/>
    <lineage>
        <taxon>Eukaryota</taxon>
        <taxon>Viridiplantae</taxon>
        <taxon>Streptophyta</taxon>
        <taxon>Embryophyta</taxon>
        <taxon>Tracheophyta</taxon>
        <taxon>Spermatophyta</taxon>
        <taxon>Magnoliopsida</taxon>
        <taxon>eudicotyledons</taxon>
        <taxon>Gunneridae</taxon>
        <taxon>Pentapetalae</taxon>
        <taxon>rosids</taxon>
        <taxon>malvids</taxon>
        <taxon>Brassicales</taxon>
        <taxon>Brassicaceae</taxon>
        <taxon>Arabideae</taxon>
        <taxon>Arabis</taxon>
    </lineage>
</organism>
<dbReference type="Gene3D" id="3.20.20.70">
    <property type="entry name" value="Aldolase class I"/>
    <property type="match status" value="2"/>
</dbReference>
<evidence type="ECO:0000313" key="10">
    <source>
        <dbReference type="EMBL" id="KFK27627.1"/>
    </source>
</evidence>
<evidence type="ECO:0000256" key="3">
    <source>
        <dbReference type="ARBA" id="ARBA00022528"/>
    </source>
</evidence>
<evidence type="ECO:0000256" key="2">
    <source>
        <dbReference type="ARBA" id="ARBA00006154"/>
    </source>
</evidence>
<dbReference type="SUPFAM" id="SSF51569">
    <property type="entry name" value="Aldolase"/>
    <property type="match status" value="1"/>
</dbReference>
<evidence type="ECO:0000313" key="11">
    <source>
        <dbReference type="Proteomes" id="UP000029120"/>
    </source>
</evidence>
<comment type="subcellular location">
    <subcellularLocation>
        <location evidence="1">Plastid</location>
        <location evidence="1">Chloroplast</location>
    </subcellularLocation>
</comment>
<keyword evidence="4" id="KW-0934">Plastid</keyword>
<dbReference type="PANTHER" id="PTHR10277:SF60">
    <property type="entry name" value="METHYLTHIOALKYLMALATE SYNTHASE 1, CHLOROPLASTIC-RELATED"/>
    <property type="match status" value="1"/>
</dbReference>
<dbReference type="InterPro" id="IPR050073">
    <property type="entry name" value="2-IPM_HCS-like"/>
</dbReference>
<keyword evidence="5 8" id="KW-0808">Transferase</keyword>
<evidence type="ECO:0000256" key="8">
    <source>
        <dbReference type="RuleBase" id="RU003523"/>
    </source>
</evidence>
<dbReference type="eggNOG" id="KOG2367">
    <property type="taxonomic scope" value="Eukaryota"/>
</dbReference>
<dbReference type="GO" id="GO:0010177">
    <property type="term" value="F:methylthioalkylmalate synthase activity"/>
    <property type="evidence" value="ECO:0007669"/>
    <property type="project" value="UniProtKB-EC"/>
</dbReference>
<dbReference type="Pfam" id="PF00682">
    <property type="entry name" value="HMGL-like"/>
    <property type="match status" value="2"/>
</dbReference>
<feature type="domain" description="Pyruvate carboxyltransferase" evidence="9">
    <location>
        <begin position="81"/>
        <end position="312"/>
    </location>
</feature>
<dbReference type="PANTHER" id="PTHR10277">
    <property type="entry name" value="HOMOCITRATE SYNTHASE-RELATED"/>
    <property type="match status" value="1"/>
</dbReference>
<evidence type="ECO:0000256" key="5">
    <source>
        <dbReference type="ARBA" id="ARBA00022679"/>
    </source>
</evidence>
<dbReference type="OrthoDB" id="2015253at2759"/>
<keyword evidence="11" id="KW-1185">Reference proteome</keyword>
<dbReference type="InterPro" id="IPR002034">
    <property type="entry name" value="AIPM/Hcit_synth_CS"/>
</dbReference>
<dbReference type="PROSITE" id="PS00815">
    <property type="entry name" value="AIPM_HOMOCIT_SYNTH_1"/>
    <property type="match status" value="1"/>
</dbReference>
<dbReference type="EC" id="2.3.3.17" evidence="7"/>
<proteinExistence type="inferred from homology"/>
<dbReference type="PROSITE" id="PS50991">
    <property type="entry name" value="PYR_CT"/>
    <property type="match status" value="1"/>
</dbReference>
<dbReference type="InterPro" id="IPR000891">
    <property type="entry name" value="PYR_CT"/>
</dbReference>
<dbReference type="GO" id="GO:0003852">
    <property type="term" value="F:2-isopropylmalate synthase activity"/>
    <property type="evidence" value="ECO:0007669"/>
    <property type="project" value="TreeGrafter"/>
</dbReference>
<dbReference type="GO" id="GO:0019752">
    <property type="term" value="P:carboxylic acid metabolic process"/>
    <property type="evidence" value="ECO:0007669"/>
    <property type="project" value="InterPro"/>
</dbReference>
<evidence type="ECO:0000256" key="6">
    <source>
        <dbReference type="ARBA" id="ARBA00022946"/>
    </source>
</evidence>
<name>A0A087GCM5_ARAAL</name>
<dbReference type="InterPro" id="IPR013785">
    <property type="entry name" value="Aldolase_TIM"/>
</dbReference>
<dbReference type="GO" id="GO:0009507">
    <property type="term" value="C:chloroplast"/>
    <property type="evidence" value="ECO:0007669"/>
    <property type="project" value="UniProtKB-SubCell"/>
</dbReference>
<dbReference type="EMBL" id="CM002876">
    <property type="protein sequence ID" value="KFK27627.1"/>
    <property type="molecule type" value="Genomic_DNA"/>
</dbReference>
<accession>A0A087GCM5</accession>
<dbReference type="OMA" id="RRTWINM"/>
<sequence>MASSLLTSSGMISTTGSTVVVQSLLPFRSLRLIRPYNKQSLFISCCSSVSKKVAISAIDVNPVVERWPEYIPNKLPDKNYVRVLDTTLRDGEQAPGGALTPSQKLEIARQLAKLRVDIMEVGFPASSEEEFEAVKTIAKTVGNEVDEDTGYVPSICVIARCKQRDIEIAWESVKWWQVGEGVYMHGFRRSDKSGCNHGDNRGHSRDQHAARTRRTWINMPQELGELVSYVLANTPGIDDVVFGIHCHNDLGLATANSLAGICAGARQVEVTVNGIGERSGNAPLEEVVMALKCRGAYLMDGAYTRIDSRQIMATSKMVQEYTGLYVQPHKPIVGDNCFVHESGIHQDGILKNRSTYEILSPEDVGIVISQNSGILLGKLSGRHAVKGRLKELGYEIDDKKLNDIFSRFRDLTKQKKRITDADLKSLVTCSDKIPSEISNGSIPIPQISSVV</sequence>
<reference evidence="11" key="1">
    <citation type="journal article" date="2015" name="Nat. Plants">
        <title>Genome expansion of Arabis alpina linked with retrotransposition and reduced symmetric DNA methylation.</title>
        <authorList>
            <person name="Willing E.M."/>
            <person name="Rawat V."/>
            <person name="Mandakova T."/>
            <person name="Maumus F."/>
            <person name="James G.V."/>
            <person name="Nordstroem K.J."/>
            <person name="Becker C."/>
            <person name="Warthmann N."/>
            <person name="Chica C."/>
            <person name="Szarzynska B."/>
            <person name="Zytnicki M."/>
            <person name="Albani M.C."/>
            <person name="Kiefer C."/>
            <person name="Bergonzi S."/>
            <person name="Castaings L."/>
            <person name="Mateos J.L."/>
            <person name="Berns M.C."/>
            <person name="Bujdoso N."/>
            <person name="Piofczyk T."/>
            <person name="de Lorenzo L."/>
            <person name="Barrero-Sicilia C."/>
            <person name="Mateos I."/>
            <person name="Piednoel M."/>
            <person name="Hagmann J."/>
            <person name="Chen-Min-Tao R."/>
            <person name="Iglesias-Fernandez R."/>
            <person name="Schuster S.C."/>
            <person name="Alonso-Blanco C."/>
            <person name="Roudier F."/>
            <person name="Carbonero P."/>
            <person name="Paz-Ares J."/>
            <person name="Davis S.J."/>
            <person name="Pecinka A."/>
            <person name="Quesneville H."/>
            <person name="Colot V."/>
            <person name="Lysak M.A."/>
            <person name="Weigel D."/>
            <person name="Coupland G."/>
            <person name="Schneeberger K."/>
        </authorList>
    </citation>
    <scope>NUCLEOTIDE SEQUENCE [LARGE SCALE GENOMIC DNA]</scope>
    <source>
        <strain evidence="11">cv. Pajares</strain>
    </source>
</reference>